<protein>
    <submittedName>
        <fullName evidence="1">Uncharacterized protein</fullName>
    </submittedName>
</protein>
<gene>
    <name evidence="1" type="ORF">BDY19DRAFT_911169</name>
</gene>
<dbReference type="Proteomes" id="UP001055072">
    <property type="component" value="Unassembled WGS sequence"/>
</dbReference>
<sequence length="67" mass="7866">MSLPFNETLKQNVFTNIARVFDFYTFEDFTPPFQESTIDVRADIARISATTYVTYCDFNRAVYNFTT</sequence>
<reference evidence="1" key="1">
    <citation type="journal article" date="2021" name="Environ. Microbiol.">
        <title>Gene family expansions and transcriptome signatures uncover fungal adaptations to wood decay.</title>
        <authorList>
            <person name="Hage H."/>
            <person name="Miyauchi S."/>
            <person name="Viragh M."/>
            <person name="Drula E."/>
            <person name="Min B."/>
            <person name="Chaduli D."/>
            <person name="Navarro D."/>
            <person name="Favel A."/>
            <person name="Norest M."/>
            <person name="Lesage-Meessen L."/>
            <person name="Balint B."/>
            <person name="Merenyi Z."/>
            <person name="de Eugenio L."/>
            <person name="Morin E."/>
            <person name="Martinez A.T."/>
            <person name="Baldrian P."/>
            <person name="Stursova M."/>
            <person name="Martinez M.J."/>
            <person name="Novotny C."/>
            <person name="Magnuson J.K."/>
            <person name="Spatafora J.W."/>
            <person name="Maurice S."/>
            <person name="Pangilinan J."/>
            <person name="Andreopoulos W."/>
            <person name="LaButti K."/>
            <person name="Hundley H."/>
            <person name="Na H."/>
            <person name="Kuo A."/>
            <person name="Barry K."/>
            <person name="Lipzen A."/>
            <person name="Henrissat B."/>
            <person name="Riley R."/>
            <person name="Ahrendt S."/>
            <person name="Nagy L.G."/>
            <person name="Grigoriev I.V."/>
            <person name="Martin F."/>
            <person name="Rosso M.N."/>
        </authorList>
    </citation>
    <scope>NUCLEOTIDE SEQUENCE</scope>
    <source>
        <strain evidence="1">CBS 384.51</strain>
    </source>
</reference>
<comment type="caution">
    <text evidence="1">The sequence shown here is derived from an EMBL/GenBank/DDBJ whole genome shotgun (WGS) entry which is preliminary data.</text>
</comment>
<name>A0ACB8UJ36_9APHY</name>
<evidence type="ECO:0000313" key="2">
    <source>
        <dbReference type="Proteomes" id="UP001055072"/>
    </source>
</evidence>
<evidence type="ECO:0000313" key="1">
    <source>
        <dbReference type="EMBL" id="KAI0094125.1"/>
    </source>
</evidence>
<proteinExistence type="predicted"/>
<organism evidence="1 2">
    <name type="scientific">Irpex rosettiformis</name>
    <dbReference type="NCBI Taxonomy" id="378272"/>
    <lineage>
        <taxon>Eukaryota</taxon>
        <taxon>Fungi</taxon>
        <taxon>Dikarya</taxon>
        <taxon>Basidiomycota</taxon>
        <taxon>Agaricomycotina</taxon>
        <taxon>Agaricomycetes</taxon>
        <taxon>Polyporales</taxon>
        <taxon>Irpicaceae</taxon>
        <taxon>Irpex</taxon>
    </lineage>
</organism>
<dbReference type="EMBL" id="MU274900">
    <property type="protein sequence ID" value="KAI0094125.1"/>
    <property type="molecule type" value="Genomic_DNA"/>
</dbReference>
<accession>A0ACB8UJ36</accession>
<keyword evidence="2" id="KW-1185">Reference proteome</keyword>